<evidence type="ECO:0000313" key="1">
    <source>
        <dbReference type="EMBL" id="QSX08732.1"/>
    </source>
</evidence>
<name>A0A974XF63_9FIRM</name>
<dbReference type="PANTHER" id="PTHR34374:SF1">
    <property type="entry name" value="LARGE RIBOSOMAL RNA SUBUNIT ACCUMULATION PROTEIN YCED HOMOLOG 1, CHLOROPLASTIC"/>
    <property type="match status" value="1"/>
</dbReference>
<dbReference type="AlphaFoldDB" id="A0A974XF63"/>
<sequence>MKIDISDLIHGQQTILEIDATIEDDYISGDGFQQRSPIQVKGFVANTTDGLVFDLTTRAEVEQECSRCTKKFVSILELSFTEEMELTEEQKNKSEQLDLTELIRDNILVQLPTKTLCREDCKGLCPVCGKDRNEVDCTCESEQFDPRLSVLSNLLNEDE</sequence>
<dbReference type="Pfam" id="PF02620">
    <property type="entry name" value="YceD"/>
    <property type="match status" value="1"/>
</dbReference>
<protein>
    <submittedName>
        <fullName evidence="1">DUF177 domain-containing protein</fullName>
    </submittedName>
</protein>
<dbReference type="InterPro" id="IPR003772">
    <property type="entry name" value="YceD"/>
</dbReference>
<reference evidence="1" key="1">
    <citation type="submission" date="2021-03" db="EMBL/GenBank/DDBJ databases">
        <title>Alkalibacter marinus sp. nov., isolated from tidal flat sediment.</title>
        <authorList>
            <person name="Namirimu T."/>
            <person name="Yang J.-A."/>
            <person name="Yang S.-H."/>
            <person name="Kim Y.-J."/>
            <person name="Kwon K.K."/>
        </authorList>
    </citation>
    <scope>NUCLEOTIDE SEQUENCE</scope>
    <source>
        <strain evidence="1">ES005</strain>
    </source>
</reference>
<dbReference type="EMBL" id="CP071444">
    <property type="protein sequence ID" value="QSX08732.1"/>
    <property type="molecule type" value="Genomic_DNA"/>
</dbReference>
<proteinExistence type="predicted"/>
<evidence type="ECO:0000313" key="2">
    <source>
        <dbReference type="Proteomes" id="UP000663499"/>
    </source>
</evidence>
<dbReference type="Proteomes" id="UP000663499">
    <property type="component" value="Chromosome"/>
</dbReference>
<keyword evidence="2" id="KW-1185">Reference proteome</keyword>
<organism evidence="1 2">
    <name type="scientific">Alkalibacter rhizosphaerae</name>
    <dbReference type="NCBI Taxonomy" id="2815577"/>
    <lineage>
        <taxon>Bacteria</taxon>
        <taxon>Bacillati</taxon>
        <taxon>Bacillota</taxon>
        <taxon>Clostridia</taxon>
        <taxon>Eubacteriales</taxon>
        <taxon>Eubacteriaceae</taxon>
        <taxon>Alkalibacter</taxon>
    </lineage>
</organism>
<dbReference type="KEGG" id="alka:J0B03_01165"/>
<dbReference type="RefSeq" id="WP_207300073.1">
    <property type="nucleotide sequence ID" value="NZ_CP071444.1"/>
</dbReference>
<dbReference type="PANTHER" id="PTHR34374">
    <property type="entry name" value="LARGE RIBOSOMAL RNA SUBUNIT ACCUMULATION PROTEIN YCED HOMOLOG 1, CHLOROPLASTIC"/>
    <property type="match status" value="1"/>
</dbReference>
<gene>
    <name evidence="1" type="ORF">J0B03_01165</name>
</gene>
<accession>A0A974XF63</accession>